<sequence length="154" mass="15245">MDEDTLSGTLSRVEGEDVGSYLIDASALANGNYLITANDGTLTITPATNEKQQAAQTVAQNLVTQMVSDITGGTATPSGSSIALSTPQQTSASGGSVTSSGFSGGLKFVDADPDVAAEGAGGDAVTSGPRPGRDSSGFMNVFVVSGGVNYSTDG</sequence>
<feature type="region of interest" description="Disordered" evidence="1">
    <location>
        <begin position="74"/>
        <end position="98"/>
    </location>
</feature>
<proteinExistence type="predicted"/>
<dbReference type="AlphaFoldDB" id="A0A0C2HRD5"/>
<feature type="compositionally biased region" description="Polar residues" evidence="1">
    <location>
        <begin position="74"/>
        <end position="90"/>
    </location>
</feature>
<protein>
    <recommendedName>
        <fullName evidence="2">MBG domain-containing protein</fullName>
    </recommendedName>
</protein>
<dbReference type="InterPro" id="IPR041286">
    <property type="entry name" value="MBG_2"/>
</dbReference>
<evidence type="ECO:0000256" key="1">
    <source>
        <dbReference type="SAM" id="MobiDB-lite"/>
    </source>
</evidence>
<organism evidence="3 4">
    <name type="scientific">Geoalkalibacter ferrihydriticus DSM 17813</name>
    <dbReference type="NCBI Taxonomy" id="1121915"/>
    <lineage>
        <taxon>Bacteria</taxon>
        <taxon>Pseudomonadati</taxon>
        <taxon>Thermodesulfobacteriota</taxon>
        <taxon>Desulfuromonadia</taxon>
        <taxon>Desulfuromonadales</taxon>
        <taxon>Geoalkalibacteraceae</taxon>
        <taxon>Geoalkalibacter</taxon>
    </lineage>
</organism>
<feature type="domain" description="MBG" evidence="2">
    <location>
        <begin position="3"/>
        <end position="43"/>
    </location>
</feature>
<evidence type="ECO:0000313" key="4">
    <source>
        <dbReference type="Proteomes" id="UP000035068"/>
    </source>
</evidence>
<accession>A0A0C2HRD5</accession>
<evidence type="ECO:0000313" key="3">
    <source>
        <dbReference type="EMBL" id="KIH75342.1"/>
    </source>
</evidence>
<evidence type="ECO:0000259" key="2">
    <source>
        <dbReference type="Pfam" id="PF18676"/>
    </source>
</evidence>
<gene>
    <name evidence="3" type="ORF">GFER_17305</name>
</gene>
<dbReference type="EMBL" id="JWJD01000021">
    <property type="protein sequence ID" value="KIH75342.1"/>
    <property type="molecule type" value="Genomic_DNA"/>
</dbReference>
<reference evidence="3 4" key="1">
    <citation type="submission" date="2014-12" db="EMBL/GenBank/DDBJ databases">
        <title>Genomes of Geoalkalibacter ferrihydriticus and Geoalkalibacter subterraneus, two haloalkaliphilic metal-reducing members of the Geobacteraceae.</title>
        <authorList>
            <person name="Badalamenti J.P."/>
            <person name="Torres C.I."/>
            <person name="Krajmalnik-Brown R."/>
            <person name="Bond D.R."/>
        </authorList>
    </citation>
    <scope>NUCLEOTIDE SEQUENCE [LARGE SCALE GENOMIC DNA]</scope>
    <source>
        <strain evidence="3 4">DSM 17813</strain>
    </source>
</reference>
<feature type="non-terminal residue" evidence="3">
    <location>
        <position position="154"/>
    </location>
</feature>
<keyword evidence="4" id="KW-1185">Reference proteome</keyword>
<comment type="caution">
    <text evidence="3">The sequence shown here is derived from an EMBL/GenBank/DDBJ whole genome shotgun (WGS) entry which is preliminary data.</text>
</comment>
<name>A0A0C2HRD5_9BACT</name>
<dbReference type="Proteomes" id="UP000035068">
    <property type="component" value="Unassembled WGS sequence"/>
</dbReference>
<dbReference type="Pfam" id="PF18676">
    <property type="entry name" value="MBG_2"/>
    <property type="match status" value="1"/>
</dbReference>